<feature type="chain" id="PRO_5039952674" evidence="2">
    <location>
        <begin position="27"/>
        <end position="596"/>
    </location>
</feature>
<sequence length="596" mass="65711">MRFPRHFLLPLALLTAAFSSTNVALSQMTHDMGEMQPIDPPEKLPVPVKMTGIGNSHIQIKATPEAQAWFDQGLSLTHDFWDYEAAKAFQQGIRVDPKCAMCWWGLARAEGFRGTETKVYAKRALAQAVKLENEASDSDKLYIEAARLEQNAKEDTPPEAIAQYRKLVSDNPHDIEARIFLANAVGDGYDDADEPKPGSKEGIMILQGVLQDAPNDSAANHYWIHAIEPGNHPEQALTAAEKLASLAPTSGHMVHMPGHIYFRVGDYATAEHWFAQSTEADERYMREQHVSPDDDWNYIHNLMYAIANLMEEGKLRQANALSDHAREGRGKLSASLYIWSARDQMTRLNNRLPVALRLGDWEAVAAMAAQAKTDGANTANLRALAAELGDYAKGMKALESGDVTTAQTASDAMDSGLWRMQQRVADEKAAKKDESKKDSKDEESATQPVMPDALPDPILKSLSVQSLELRAGILVAQRKLDEAKKLYEAAHAEEKRLGYHEPPMYIRPVGETEAITLLRAKDYAGARTAYESALTERPNSGFALYGLAHVKELQGDAAGAREAYKAFLKAWPDADAELAELAHARELVGRESVAAK</sequence>
<evidence type="ECO:0000256" key="2">
    <source>
        <dbReference type="SAM" id="SignalP"/>
    </source>
</evidence>
<feature type="signal peptide" evidence="2">
    <location>
        <begin position="1"/>
        <end position="26"/>
    </location>
</feature>
<dbReference type="SUPFAM" id="SSF81901">
    <property type="entry name" value="HCP-like"/>
    <property type="match status" value="1"/>
</dbReference>
<gene>
    <name evidence="3" type="ORF">MOP44_10195</name>
</gene>
<dbReference type="Pfam" id="PF13432">
    <property type="entry name" value="TPR_16"/>
    <property type="match status" value="1"/>
</dbReference>
<organism evidence="3 4">
    <name type="scientific">Occallatibacter riparius</name>
    <dbReference type="NCBI Taxonomy" id="1002689"/>
    <lineage>
        <taxon>Bacteria</taxon>
        <taxon>Pseudomonadati</taxon>
        <taxon>Acidobacteriota</taxon>
        <taxon>Terriglobia</taxon>
        <taxon>Terriglobales</taxon>
        <taxon>Acidobacteriaceae</taxon>
        <taxon>Occallatibacter</taxon>
    </lineage>
</organism>
<dbReference type="RefSeq" id="WP_260795937.1">
    <property type="nucleotide sequence ID" value="NZ_CP093313.1"/>
</dbReference>
<feature type="compositionally biased region" description="Basic and acidic residues" evidence="1">
    <location>
        <begin position="424"/>
        <end position="443"/>
    </location>
</feature>
<keyword evidence="4" id="KW-1185">Reference proteome</keyword>
<dbReference type="AlphaFoldDB" id="A0A9J7BUI6"/>
<dbReference type="KEGG" id="orp:MOP44_10195"/>
<dbReference type="PANTHER" id="PTHR45588:SF1">
    <property type="entry name" value="WW DOMAIN-CONTAINING PROTEIN"/>
    <property type="match status" value="1"/>
</dbReference>
<name>A0A9J7BUI6_9BACT</name>
<accession>A0A9J7BUI6</accession>
<dbReference type="PANTHER" id="PTHR45588">
    <property type="entry name" value="TPR DOMAIN-CONTAINING PROTEIN"/>
    <property type="match status" value="1"/>
</dbReference>
<dbReference type="Proteomes" id="UP001059380">
    <property type="component" value="Chromosome"/>
</dbReference>
<reference evidence="3" key="1">
    <citation type="submission" date="2021-04" db="EMBL/GenBank/DDBJ databases">
        <title>Phylogenetic analysis of Acidobacteriaceae.</title>
        <authorList>
            <person name="Qiu L."/>
            <person name="Zhang Q."/>
        </authorList>
    </citation>
    <scope>NUCLEOTIDE SEQUENCE</scope>
    <source>
        <strain evidence="3">DSM 25168</strain>
    </source>
</reference>
<proteinExistence type="predicted"/>
<dbReference type="InterPro" id="IPR011990">
    <property type="entry name" value="TPR-like_helical_dom_sf"/>
</dbReference>
<dbReference type="SUPFAM" id="SSF48452">
    <property type="entry name" value="TPR-like"/>
    <property type="match status" value="1"/>
</dbReference>
<evidence type="ECO:0000313" key="3">
    <source>
        <dbReference type="EMBL" id="UWZ86296.1"/>
    </source>
</evidence>
<dbReference type="EMBL" id="CP093313">
    <property type="protein sequence ID" value="UWZ86296.1"/>
    <property type="molecule type" value="Genomic_DNA"/>
</dbReference>
<keyword evidence="2" id="KW-0732">Signal</keyword>
<evidence type="ECO:0000313" key="4">
    <source>
        <dbReference type="Proteomes" id="UP001059380"/>
    </source>
</evidence>
<evidence type="ECO:0000256" key="1">
    <source>
        <dbReference type="SAM" id="MobiDB-lite"/>
    </source>
</evidence>
<dbReference type="Gene3D" id="1.25.40.10">
    <property type="entry name" value="Tetratricopeptide repeat domain"/>
    <property type="match status" value="3"/>
</dbReference>
<feature type="region of interest" description="Disordered" evidence="1">
    <location>
        <begin position="424"/>
        <end position="454"/>
    </location>
</feature>
<protein>
    <submittedName>
        <fullName evidence="3">Tetratricopeptide repeat protein</fullName>
    </submittedName>
</protein>